<keyword evidence="2" id="KW-1003">Cell membrane</keyword>
<evidence type="ECO:0008006" key="12">
    <source>
        <dbReference type="Google" id="ProtNLM"/>
    </source>
</evidence>
<dbReference type="Proteomes" id="UP000231246">
    <property type="component" value="Unassembled WGS sequence"/>
</dbReference>
<keyword evidence="3 7" id="KW-0812">Transmembrane</keyword>
<evidence type="ECO:0000313" key="11">
    <source>
        <dbReference type="Proteomes" id="UP000231246"/>
    </source>
</evidence>
<accession>A0A2H0BVB4</accession>
<feature type="transmembrane region" description="Helical" evidence="7">
    <location>
        <begin position="21"/>
        <end position="45"/>
    </location>
</feature>
<gene>
    <name evidence="10" type="ORF">COW99_03120</name>
</gene>
<dbReference type="InterPro" id="IPR025857">
    <property type="entry name" value="MacB_PCD"/>
</dbReference>
<feature type="transmembrane region" description="Helical" evidence="7">
    <location>
        <begin position="365"/>
        <end position="387"/>
    </location>
</feature>
<evidence type="ECO:0000259" key="9">
    <source>
        <dbReference type="Pfam" id="PF12704"/>
    </source>
</evidence>
<keyword evidence="5 7" id="KW-0472">Membrane</keyword>
<dbReference type="Pfam" id="PF12704">
    <property type="entry name" value="MacB_PCD"/>
    <property type="match status" value="1"/>
</dbReference>
<proteinExistence type="inferred from homology"/>
<reference evidence="10 11" key="1">
    <citation type="submission" date="2017-09" db="EMBL/GenBank/DDBJ databases">
        <title>Depth-based differentiation of microbial function through sediment-hosted aquifers and enrichment of novel symbionts in the deep terrestrial subsurface.</title>
        <authorList>
            <person name="Probst A.J."/>
            <person name="Ladd B."/>
            <person name="Jarett J.K."/>
            <person name="Geller-Mcgrath D.E."/>
            <person name="Sieber C.M."/>
            <person name="Emerson J.B."/>
            <person name="Anantharaman K."/>
            <person name="Thomas B.C."/>
            <person name="Malmstrom R."/>
            <person name="Stieglmeier M."/>
            <person name="Klingl A."/>
            <person name="Woyke T."/>
            <person name="Ryan C.M."/>
            <person name="Banfield J.F."/>
        </authorList>
    </citation>
    <scope>NUCLEOTIDE SEQUENCE [LARGE SCALE GENOMIC DNA]</scope>
    <source>
        <strain evidence="10">CG22_combo_CG10-13_8_21_14_all_38_20</strain>
    </source>
</reference>
<evidence type="ECO:0000256" key="1">
    <source>
        <dbReference type="ARBA" id="ARBA00004651"/>
    </source>
</evidence>
<evidence type="ECO:0000256" key="2">
    <source>
        <dbReference type="ARBA" id="ARBA00022475"/>
    </source>
</evidence>
<evidence type="ECO:0000256" key="4">
    <source>
        <dbReference type="ARBA" id="ARBA00022989"/>
    </source>
</evidence>
<feature type="domain" description="MacB-like periplasmic core" evidence="9">
    <location>
        <begin position="21"/>
        <end position="247"/>
    </location>
</feature>
<evidence type="ECO:0000256" key="3">
    <source>
        <dbReference type="ARBA" id="ARBA00022692"/>
    </source>
</evidence>
<dbReference type="EMBL" id="PCTA01000022">
    <property type="protein sequence ID" value="PIP61615.1"/>
    <property type="molecule type" value="Genomic_DNA"/>
</dbReference>
<dbReference type="Pfam" id="PF02687">
    <property type="entry name" value="FtsX"/>
    <property type="match status" value="1"/>
</dbReference>
<comment type="similarity">
    <text evidence="6">Belongs to the ABC-4 integral membrane protein family.</text>
</comment>
<dbReference type="PANTHER" id="PTHR30572">
    <property type="entry name" value="MEMBRANE COMPONENT OF TRANSPORTER-RELATED"/>
    <property type="match status" value="1"/>
</dbReference>
<organism evidence="10 11">
    <name type="scientific">Candidatus Roizmanbacteria bacterium CG22_combo_CG10-13_8_21_14_all_38_20</name>
    <dbReference type="NCBI Taxonomy" id="1974862"/>
    <lineage>
        <taxon>Bacteria</taxon>
        <taxon>Candidatus Roizmaniibacteriota</taxon>
    </lineage>
</organism>
<protein>
    <recommendedName>
        <fullName evidence="12">Multidrug ABC transporter substrate-binding protein</fullName>
    </recommendedName>
</protein>
<evidence type="ECO:0000259" key="8">
    <source>
        <dbReference type="Pfam" id="PF02687"/>
    </source>
</evidence>
<dbReference type="PANTHER" id="PTHR30572:SF4">
    <property type="entry name" value="ABC TRANSPORTER PERMEASE YTRF"/>
    <property type="match status" value="1"/>
</dbReference>
<feature type="transmembrane region" description="Helical" evidence="7">
    <location>
        <begin position="324"/>
        <end position="353"/>
    </location>
</feature>
<evidence type="ECO:0000256" key="5">
    <source>
        <dbReference type="ARBA" id="ARBA00023136"/>
    </source>
</evidence>
<evidence type="ECO:0000313" key="10">
    <source>
        <dbReference type="EMBL" id="PIP61615.1"/>
    </source>
</evidence>
<evidence type="ECO:0000256" key="7">
    <source>
        <dbReference type="SAM" id="Phobius"/>
    </source>
</evidence>
<evidence type="ECO:0000256" key="6">
    <source>
        <dbReference type="ARBA" id="ARBA00038076"/>
    </source>
</evidence>
<name>A0A2H0BVB4_9BACT</name>
<feature type="domain" description="ABC3 transporter permease C-terminal" evidence="8">
    <location>
        <begin position="284"/>
        <end position="394"/>
    </location>
</feature>
<sequence>MTLLDTFQVAFRSLAINKMRSGLTMLGVIIGVASVILLVSVGSGLQAFVTDQFDELGTDLLTVFPGELKFGDTAGREGGPPGSANNKLTREIAELIERRADLVEGVTPVATTYSETKYLGKERTTGILGTTVNYIDIRKSPTDKGRFFSRQEESGTKRVAVLGATTVKELFGNRDPIGEDLKISGKSFTVIGVFESKGAAFGNDQDDLVAIPLTTFERVFDLDKVSYIYTKVGDVERVDQAKRQIERILLTQMNNEDVSVIGTQDLLDTVTSILGVITAGLGGIAAISLVVGGIGIANIMLVSVTERIREIGIRKAVGATSRDILLQFLTEAATLSVIGGVVGILIGVGGSLILNNFVQTVVPTWSIILGFTISALTGIVSGVGPAIKAARMDPIAALRFE</sequence>
<feature type="transmembrane region" description="Helical" evidence="7">
    <location>
        <begin position="273"/>
        <end position="303"/>
    </location>
</feature>
<comment type="caution">
    <text evidence="10">The sequence shown here is derived from an EMBL/GenBank/DDBJ whole genome shotgun (WGS) entry which is preliminary data.</text>
</comment>
<keyword evidence="4 7" id="KW-1133">Transmembrane helix</keyword>
<dbReference type="GO" id="GO:0022857">
    <property type="term" value="F:transmembrane transporter activity"/>
    <property type="evidence" value="ECO:0007669"/>
    <property type="project" value="TreeGrafter"/>
</dbReference>
<dbReference type="AlphaFoldDB" id="A0A2H0BVB4"/>
<dbReference type="InterPro" id="IPR003838">
    <property type="entry name" value="ABC3_permease_C"/>
</dbReference>
<dbReference type="InterPro" id="IPR050250">
    <property type="entry name" value="Macrolide_Exporter_MacB"/>
</dbReference>
<comment type="subcellular location">
    <subcellularLocation>
        <location evidence="1">Cell membrane</location>
        <topology evidence="1">Multi-pass membrane protein</topology>
    </subcellularLocation>
</comment>
<dbReference type="GO" id="GO:0005886">
    <property type="term" value="C:plasma membrane"/>
    <property type="evidence" value="ECO:0007669"/>
    <property type="project" value="UniProtKB-SubCell"/>
</dbReference>